<dbReference type="Proteomes" id="UP000654370">
    <property type="component" value="Unassembled WGS sequence"/>
</dbReference>
<dbReference type="PIRSF" id="PIRSF005211">
    <property type="entry name" value="Ab_hydro_YheT"/>
    <property type="match status" value="1"/>
</dbReference>
<evidence type="ECO:0000259" key="3">
    <source>
        <dbReference type="Pfam" id="PF00561"/>
    </source>
</evidence>
<dbReference type="GO" id="GO:0008126">
    <property type="term" value="F:acetylesterase activity"/>
    <property type="evidence" value="ECO:0007669"/>
    <property type="project" value="TreeGrafter"/>
</dbReference>
<dbReference type="Pfam" id="PF00561">
    <property type="entry name" value="Abhydrolase_1"/>
    <property type="match status" value="1"/>
</dbReference>
<dbReference type="InterPro" id="IPR012020">
    <property type="entry name" value="ABHD4"/>
</dbReference>
<feature type="non-terminal residue" evidence="4">
    <location>
        <position position="1"/>
    </location>
</feature>
<evidence type="ECO:0000256" key="2">
    <source>
        <dbReference type="PIRSR" id="PIRSR005211-1"/>
    </source>
</evidence>
<dbReference type="GO" id="GO:0051793">
    <property type="term" value="P:medium-chain fatty acid catabolic process"/>
    <property type="evidence" value="ECO:0007669"/>
    <property type="project" value="TreeGrafter"/>
</dbReference>
<evidence type="ECO:0000313" key="4">
    <source>
        <dbReference type="EMBL" id="KAG2174369.1"/>
    </source>
</evidence>
<proteinExistence type="inferred from homology"/>
<dbReference type="AlphaFoldDB" id="A0A8H7UCD0"/>
<evidence type="ECO:0000256" key="1">
    <source>
        <dbReference type="ARBA" id="ARBA00010884"/>
    </source>
</evidence>
<feature type="domain" description="AB hydrolase-1" evidence="3">
    <location>
        <begin position="111"/>
        <end position="200"/>
    </location>
</feature>
<comment type="caution">
    <text evidence="4">The sequence shown here is derived from an EMBL/GenBank/DDBJ whole genome shotgun (WGS) entry which is preliminary data.</text>
</comment>
<dbReference type="InterPro" id="IPR000073">
    <property type="entry name" value="AB_hydrolase_1"/>
</dbReference>
<dbReference type="GO" id="GO:0047372">
    <property type="term" value="F:monoacylglycerol lipase activity"/>
    <property type="evidence" value="ECO:0007669"/>
    <property type="project" value="TreeGrafter"/>
</dbReference>
<keyword evidence="5" id="KW-1185">Reference proteome</keyword>
<dbReference type="InterPro" id="IPR050960">
    <property type="entry name" value="AB_hydrolase_4_sf"/>
</dbReference>
<reference evidence="4" key="1">
    <citation type="submission" date="2020-12" db="EMBL/GenBank/DDBJ databases">
        <title>Metabolic potential, ecology and presence of endohyphal bacteria is reflected in genomic diversity of Mucoromycotina.</title>
        <authorList>
            <person name="Muszewska A."/>
            <person name="Okrasinska A."/>
            <person name="Steczkiewicz K."/>
            <person name="Drgas O."/>
            <person name="Orlowska M."/>
            <person name="Perlinska-Lenart U."/>
            <person name="Aleksandrzak-Piekarczyk T."/>
            <person name="Szatraj K."/>
            <person name="Zielenkiewicz U."/>
            <person name="Pilsyk S."/>
            <person name="Malc E."/>
            <person name="Mieczkowski P."/>
            <person name="Kruszewska J.S."/>
            <person name="Biernat P."/>
            <person name="Pawlowska J."/>
        </authorList>
    </citation>
    <scope>NUCLEOTIDE SEQUENCE</scope>
    <source>
        <strain evidence="4">WA0000067209</strain>
    </source>
</reference>
<protein>
    <recommendedName>
        <fullName evidence="3">AB hydrolase-1 domain-containing protein</fullName>
    </recommendedName>
</protein>
<sequence>SKYLLSVMSSVNLHHHSSPVKIKPISTGADISLVDYIAKKCPSLVGPNAYFSPTPYLANGHLQTMWAAYYNATEIHNKIDYERQRVSTDDGGNFTLDWTPPFSEKPVDNTPTLVVLHGLTGGSHESYIRALLAVVTKAPFNYRAVVFNARGCANSEVTSPRLFNGAHTDDLKIALSAIQEKLGSSTPLVGIGFSLGSNILVKVINKFLRSDITSHSLPSSNQYLGEEGSNTPLIAGISVGNPFDFLCSGLYLDRTWFRKTIYSGTMAKSLKRAFNKHASILAKHPAVDVDKVQQAQTIREFDDEVTRKMFNYDTVNDYYRDASSSVVIKNVKIPLLCFNALDDPISPLESIPYDEIKINPNVVLATTQHGGHLGWFEGIWSPTRWIVKPLAEFIVAMFEAYDENAAARDDELTPAIIDDAVDAAQAQE</sequence>
<dbReference type="SUPFAM" id="SSF53474">
    <property type="entry name" value="alpha/beta-Hydrolases"/>
    <property type="match status" value="1"/>
</dbReference>
<name>A0A8H7UCD0_MORIS</name>
<dbReference type="Gene3D" id="3.40.50.1820">
    <property type="entry name" value="alpha/beta hydrolase"/>
    <property type="match status" value="1"/>
</dbReference>
<evidence type="ECO:0000313" key="5">
    <source>
        <dbReference type="Proteomes" id="UP000654370"/>
    </source>
</evidence>
<gene>
    <name evidence="4" type="ORF">INT43_004392</name>
</gene>
<organism evidence="4 5">
    <name type="scientific">Mortierella isabellina</name>
    <name type="common">Filamentous fungus</name>
    <name type="synonym">Umbelopsis isabellina</name>
    <dbReference type="NCBI Taxonomy" id="91625"/>
    <lineage>
        <taxon>Eukaryota</taxon>
        <taxon>Fungi</taxon>
        <taxon>Fungi incertae sedis</taxon>
        <taxon>Mucoromycota</taxon>
        <taxon>Mucoromycotina</taxon>
        <taxon>Umbelopsidomycetes</taxon>
        <taxon>Umbelopsidales</taxon>
        <taxon>Umbelopsidaceae</taxon>
        <taxon>Umbelopsis</taxon>
    </lineage>
</organism>
<comment type="similarity">
    <text evidence="1">Belongs to the AB hydrolase superfamily. AB hydrolase 4 family.</text>
</comment>
<dbReference type="EMBL" id="JAEPQZ010000013">
    <property type="protein sequence ID" value="KAG2174369.1"/>
    <property type="molecule type" value="Genomic_DNA"/>
</dbReference>
<feature type="active site" description="Charge relay system" evidence="2">
    <location>
        <position position="194"/>
    </location>
</feature>
<accession>A0A8H7UCD0</accession>
<dbReference type="OrthoDB" id="5954035at2759"/>
<feature type="active site" description="Charge relay system" evidence="2">
    <location>
        <position position="343"/>
    </location>
</feature>
<dbReference type="GO" id="GO:0051792">
    <property type="term" value="P:medium-chain fatty acid biosynthetic process"/>
    <property type="evidence" value="ECO:0007669"/>
    <property type="project" value="TreeGrafter"/>
</dbReference>
<dbReference type="PANTHER" id="PTHR10794">
    <property type="entry name" value="ABHYDROLASE DOMAIN-CONTAINING PROTEIN"/>
    <property type="match status" value="1"/>
</dbReference>
<feature type="active site" description="Charge relay system" evidence="2">
    <location>
        <position position="372"/>
    </location>
</feature>
<dbReference type="InterPro" id="IPR029058">
    <property type="entry name" value="AB_hydrolase_fold"/>
</dbReference>
<dbReference type="PANTHER" id="PTHR10794:SF63">
    <property type="entry name" value="ALPHA_BETA HYDROLASE 1, ISOFORM A"/>
    <property type="match status" value="1"/>
</dbReference>